<organism evidence="1 2">
    <name type="scientific">Liquidambar formosana</name>
    <name type="common">Formosan gum</name>
    <dbReference type="NCBI Taxonomy" id="63359"/>
    <lineage>
        <taxon>Eukaryota</taxon>
        <taxon>Viridiplantae</taxon>
        <taxon>Streptophyta</taxon>
        <taxon>Embryophyta</taxon>
        <taxon>Tracheophyta</taxon>
        <taxon>Spermatophyta</taxon>
        <taxon>Magnoliopsida</taxon>
        <taxon>eudicotyledons</taxon>
        <taxon>Gunneridae</taxon>
        <taxon>Pentapetalae</taxon>
        <taxon>Saxifragales</taxon>
        <taxon>Altingiaceae</taxon>
        <taxon>Liquidambar</taxon>
    </lineage>
</organism>
<evidence type="ECO:0000313" key="2">
    <source>
        <dbReference type="Proteomes" id="UP001415857"/>
    </source>
</evidence>
<protein>
    <submittedName>
        <fullName evidence="1">Uncharacterized protein</fullName>
    </submittedName>
</protein>
<dbReference type="Proteomes" id="UP001415857">
    <property type="component" value="Unassembled WGS sequence"/>
</dbReference>
<evidence type="ECO:0000313" key="1">
    <source>
        <dbReference type="EMBL" id="KAK9291617.1"/>
    </source>
</evidence>
<proteinExistence type="predicted"/>
<name>A0AAP0SBJ3_LIQFO</name>
<sequence length="143" mass="16414">MSAICIIYSALPQAVFWQHDCVANVFGKIAKWGNWAMSQRTMVNRYQLFKDRASVNNYAWDNGAMSQRTMATLVRFPPFGGIRMVHDERNISYVVHVQGCVLAAWLGCKCFLPKRAEAILYPRQRQLLRSIPPPEQDCTYVNV</sequence>
<reference evidence="1 2" key="1">
    <citation type="journal article" date="2024" name="Plant J.">
        <title>Genome sequences and population genomics reveal climatic adaptation and genomic divergence between two closely related sweetgum species.</title>
        <authorList>
            <person name="Xu W.Q."/>
            <person name="Ren C.Q."/>
            <person name="Zhang X.Y."/>
            <person name="Comes H.P."/>
            <person name="Liu X.H."/>
            <person name="Li Y.G."/>
            <person name="Kettle C.J."/>
            <person name="Jalonen R."/>
            <person name="Gaisberger H."/>
            <person name="Ma Y.Z."/>
            <person name="Qiu Y.X."/>
        </authorList>
    </citation>
    <scope>NUCLEOTIDE SEQUENCE [LARGE SCALE GENOMIC DNA]</scope>
    <source>
        <strain evidence="1">Hangzhou</strain>
    </source>
</reference>
<dbReference type="EMBL" id="JBBPBK010000001">
    <property type="protein sequence ID" value="KAK9291617.1"/>
    <property type="molecule type" value="Genomic_DNA"/>
</dbReference>
<gene>
    <name evidence="1" type="ORF">L1049_019566</name>
</gene>
<comment type="caution">
    <text evidence="1">The sequence shown here is derived from an EMBL/GenBank/DDBJ whole genome shotgun (WGS) entry which is preliminary data.</text>
</comment>
<accession>A0AAP0SBJ3</accession>
<dbReference type="AlphaFoldDB" id="A0AAP0SBJ3"/>
<keyword evidence="2" id="KW-1185">Reference proteome</keyword>